<evidence type="ECO:0000313" key="2">
    <source>
        <dbReference type="EMBL" id="CEP01188.1"/>
    </source>
</evidence>
<dbReference type="GO" id="GO:0006879">
    <property type="term" value="P:intracellular iron ion homeostasis"/>
    <property type="evidence" value="ECO:0007669"/>
    <property type="project" value="InterPro"/>
</dbReference>
<accession>A0A0G4J0Q4</accession>
<dbReference type="STRING" id="37360.A0A0G4J0Q4"/>
<dbReference type="Pfam" id="PF01722">
    <property type="entry name" value="BolA"/>
    <property type="match status" value="1"/>
</dbReference>
<dbReference type="Proteomes" id="UP000039324">
    <property type="component" value="Unassembled WGS sequence"/>
</dbReference>
<evidence type="ECO:0008006" key="6">
    <source>
        <dbReference type="Google" id="ProtNLM"/>
    </source>
</evidence>
<dbReference type="GO" id="GO:0051537">
    <property type="term" value="F:2 iron, 2 sulfur cluster binding"/>
    <property type="evidence" value="ECO:0007669"/>
    <property type="project" value="InterPro"/>
</dbReference>
<dbReference type="EMBL" id="OVEO01000015">
    <property type="protein sequence ID" value="SPR00895.1"/>
    <property type="molecule type" value="Genomic_DNA"/>
</dbReference>
<keyword evidence="3" id="KW-0496">Mitochondrion</keyword>
<dbReference type="OrthoDB" id="4983at2759"/>
<dbReference type="Gene3D" id="3.10.20.90">
    <property type="entry name" value="Phosphatidylinositol 3-kinase Catalytic Subunit, Chain A, domain 1"/>
    <property type="match status" value="1"/>
</dbReference>
<dbReference type="Proteomes" id="UP000290189">
    <property type="component" value="Unassembled WGS sequence"/>
</dbReference>
<geneLocation type="mitochondrion" evidence="3"/>
<organism evidence="2 4">
    <name type="scientific">Plasmodiophora brassicae</name>
    <name type="common">Clubroot disease agent</name>
    <dbReference type="NCBI Taxonomy" id="37360"/>
    <lineage>
        <taxon>Eukaryota</taxon>
        <taxon>Sar</taxon>
        <taxon>Rhizaria</taxon>
        <taxon>Endomyxa</taxon>
        <taxon>Phytomyxea</taxon>
        <taxon>Plasmodiophorida</taxon>
        <taxon>Plasmodiophoridae</taxon>
        <taxon>Plasmodiophora</taxon>
    </lineage>
</organism>
<reference evidence="2 4" key="1">
    <citation type="submission" date="2015-02" db="EMBL/GenBank/DDBJ databases">
        <authorList>
            <person name="Chooi Y.-H."/>
        </authorList>
    </citation>
    <scope>NUCLEOTIDE SEQUENCE [LARGE SCALE GENOMIC DNA]</scope>
    <source>
        <strain evidence="2">E3</strain>
    </source>
</reference>
<reference evidence="3 5" key="2">
    <citation type="submission" date="2018-03" db="EMBL/GenBank/DDBJ databases">
        <authorList>
            <person name="Fogelqvist J."/>
        </authorList>
    </citation>
    <scope>NUCLEOTIDE SEQUENCE [LARGE SCALE GENOMIC DNA]</scope>
</reference>
<evidence type="ECO:0000313" key="5">
    <source>
        <dbReference type="Proteomes" id="UP000290189"/>
    </source>
</evidence>
<evidence type="ECO:0000256" key="1">
    <source>
        <dbReference type="RuleBase" id="RU003860"/>
    </source>
</evidence>
<dbReference type="InterPro" id="IPR045115">
    <property type="entry name" value="BOL2"/>
</dbReference>
<proteinExistence type="inferred from homology"/>
<comment type="similarity">
    <text evidence="1">Belongs to the BolA/IbaG family.</text>
</comment>
<gene>
    <name evidence="2" type="ORF">PBRA_008500</name>
    <name evidence="3" type="ORF">PLBR_LOCUS8110</name>
</gene>
<dbReference type="GO" id="GO:0051604">
    <property type="term" value="P:protein maturation"/>
    <property type="evidence" value="ECO:0007669"/>
    <property type="project" value="InterPro"/>
</dbReference>
<dbReference type="OMA" id="PRHKLYK"/>
<dbReference type="PANTHER" id="PTHR12735">
    <property type="entry name" value="BOLA-LIKE PROTEIN-RELATED"/>
    <property type="match status" value="1"/>
</dbReference>
<protein>
    <recommendedName>
        <fullName evidence="6">BolA-like protein</fullName>
    </recommendedName>
</protein>
<dbReference type="PANTHER" id="PTHR12735:SF27">
    <property type="entry name" value="BOLA-LIKE PROTEIN 2"/>
    <property type="match status" value="1"/>
</dbReference>
<name>A0A0G4J0Q4_PLABS</name>
<sequence>MSSEAQVRDLLQQALSPDTLIVKDVSDGCGAKFDVVVVSRQFDGVPLVERHRMVQSGLGDTMRAIHALSIKAWTAEQWQAKRKLYE</sequence>
<evidence type="ECO:0000313" key="3">
    <source>
        <dbReference type="EMBL" id="SPR00895.1"/>
    </source>
</evidence>
<dbReference type="EMBL" id="CDSF01000111">
    <property type="protein sequence ID" value="CEP01188.1"/>
    <property type="molecule type" value="Genomic_DNA"/>
</dbReference>
<dbReference type="PIRSF" id="PIRSF003113">
    <property type="entry name" value="BolA"/>
    <property type="match status" value="1"/>
</dbReference>
<keyword evidence="4" id="KW-1185">Reference proteome</keyword>
<dbReference type="SUPFAM" id="SSF82657">
    <property type="entry name" value="BolA-like"/>
    <property type="match status" value="1"/>
</dbReference>
<dbReference type="GO" id="GO:0005829">
    <property type="term" value="C:cytosol"/>
    <property type="evidence" value="ECO:0007669"/>
    <property type="project" value="TreeGrafter"/>
</dbReference>
<evidence type="ECO:0000313" key="4">
    <source>
        <dbReference type="Proteomes" id="UP000039324"/>
    </source>
</evidence>
<dbReference type="AlphaFoldDB" id="A0A0G4J0Q4"/>
<dbReference type="GO" id="GO:0005634">
    <property type="term" value="C:nucleus"/>
    <property type="evidence" value="ECO:0007669"/>
    <property type="project" value="TreeGrafter"/>
</dbReference>
<dbReference type="InterPro" id="IPR036065">
    <property type="entry name" value="BolA-like_sf"/>
</dbReference>
<dbReference type="InterPro" id="IPR002634">
    <property type="entry name" value="BolA"/>
</dbReference>